<dbReference type="EMBL" id="OZ021745">
    <property type="protein sequence ID" value="CAK9313634.1"/>
    <property type="molecule type" value="Genomic_DNA"/>
</dbReference>
<proteinExistence type="predicted"/>
<evidence type="ECO:0000256" key="1">
    <source>
        <dbReference type="SAM" id="MobiDB-lite"/>
    </source>
</evidence>
<keyword evidence="3" id="KW-1185">Reference proteome</keyword>
<feature type="compositionally biased region" description="Low complexity" evidence="1">
    <location>
        <begin position="8"/>
        <end position="27"/>
    </location>
</feature>
<protein>
    <submittedName>
        <fullName evidence="2">Uncharacterized protein</fullName>
    </submittedName>
</protein>
<accession>A0ABP0XZP0</accession>
<feature type="non-terminal residue" evidence="2">
    <location>
        <position position="1"/>
    </location>
</feature>
<sequence>APSHQNQAELTETTETVSTRTASTASSRNSRFFGKFEQCRDVVEEHHDAQRQY</sequence>
<evidence type="ECO:0000313" key="2">
    <source>
        <dbReference type="EMBL" id="CAK9313634.1"/>
    </source>
</evidence>
<organism evidence="2 3">
    <name type="scientific">Citrullus colocynthis</name>
    <name type="common">colocynth</name>
    <dbReference type="NCBI Taxonomy" id="252529"/>
    <lineage>
        <taxon>Eukaryota</taxon>
        <taxon>Viridiplantae</taxon>
        <taxon>Streptophyta</taxon>
        <taxon>Embryophyta</taxon>
        <taxon>Tracheophyta</taxon>
        <taxon>Spermatophyta</taxon>
        <taxon>Magnoliopsida</taxon>
        <taxon>eudicotyledons</taxon>
        <taxon>Gunneridae</taxon>
        <taxon>Pentapetalae</taxon>
        <taxon>rosids</taxon>
        <taxon>fabids</taxon>
        <taxon>Cucurbitales</taxon>
        <taxon>Cucurbitaceae</taxon>
        <taxon>Benincaseae</taxon>
        <taxon>Citrullus</taxon>
    </lineage>
</organism>
<feature type="region of interest" description="Disordered" evidence="1">
    <location>
        <begin position="1"/>
        <end position="27"/>
    </location>
</feature>
<evidence type="ECO:0000313" key="3">
    <source>
        <dbReference type="Proteomes" id="UP001642487"/>
    </source>
</evidence>
<reference evidence="2 3" key="1">
    <citation type="submission" date="2024-03" db="EMBL/GenBank/DDBJ databases">
        <authorList>
            <person name="Gkanogiannis A."/>
            <person name="Becerra Lopez-Lavalle L."/>
        </authorList>
    </citation>
    <scope>NUCLEOTIDE SEQUENCE [LARGE SCALE GENOMIC DNA]</scope>
</reference>
<dbReference type="Proteomes" id="UP001642487">
    <property type="component" value="Chromosome 11"/>
</dbReference>
<gene>
    <name evidence="2" type="ORF">CITCOLO1_LOCUS5362</name>
</gene>
<name>A0ABP0XZP0_9ROSI</name>